<organism evidence="7 8">
    <name type="scientific">Dioszegia hungarica</name>
    <dbReference type="NCBI Taxonomy" id="4972"/>
    <lineage>
        <taxon>Eukaryota</taxon>
        <taxon>Fungi</taxon>
        <taxon>Dikarya</taxon>
        <taxon>Basidiomycota</taxon>
        <taxon>Agaricomycotina</taxon>
        <taxon>Tremellomycetes</taxon>
        <taxon>Tremellales</taxon>
        <taxon>Bulleribasidiaceae</taxon>
        <taxon>Dioszegia</taxon>
    </lineage>
</organism>
<keyword evidence="3" id="KW-0689">Ribosomal protein</keyword>
<dbReference type="Gene3D" id="3.30.1140.32">
    <property type="entry name" value="Ribosomal protein S3, C-terminal domain"/>
    <property type="match status" value="1"/>
</dbReference>
<dbReference type="AlphaFoldDB" id="A0AA38LQM2"/>
<dbReference type="GO" id="GO:0005739">
    <property type="term" value="C:mitochondrion"/>
    <property type="evidence" value="ECO:0007669"/>
    <property type="project" value="UniProtKB-SubCell"/>
</dbReference>
<evidence type="ECO:0000313" key="7">
    <source>
        <dbReference type="EMBL" id="KAI9631693.1"/>
    </source>
</evidence>
<evidence type="ECO:0000313" key="8">
    <source>
        <dbReference type="Proteomes" id="UP001164286"/>
    </source>
</evidence>
<dbReference type="SUPFAM" id="SSF54821">
    <property type="entry name" value="Ribosomal protein S3 C-terminal domain"/>
    <property type="match status" value="1"/>
</dbReference>
<name>A0AA38LQM2_9TREE</name>
<reference evidence="7" key="1">
    <citation type="journal article" date="2022" name="G3 (Bethesda)">
        <title>High quality genome of the basidiomycete yeast Dioszegia hungarica PDD-24b-2 isolated from cloud water.</title>
        <authorList>
            <person name="Jarrige D."/>
            <person name="Haridas S."/>
            <person name="Bleykasten-Grosshans C."/>
            <person name="Joly M."/>
            <person name="Nadalig T."/>
            <person name="Sancelme M."/>
            <person name="Vuilleumier S."/>
            <person name="Grigoriev I.V."/>
            <person name="Amato P."/>
            <person name="Bringel F."/>
        </authorList>
    </citation>
    <scope>NUCLEOTIDE SEQUENCE</scope>
    <source>
        <strain evidence="7">PDD-24b-2</strain>
    </source>
</reference>
<protein>
    <recommendedName>
        <fullName evidence="6">Small ribosomal subunit protein uS3m</fullName>
    </recommendedName>
</protein>
<evidence type="ECO:0000256" key="4">
    <source>
        <dbReference type="ARBA" id="ARBA00023128"/>
    </source>
</evidence>
<dbReference type="RefSeq" id="XP_052941470.1">
    <property type="nucleotide sequence ID" value="NW_026515765.1"/>
</dbReference>
<keyword evidence="8" id="KW-1185">Reference proteome</keyword>
<dbReference type="GeneID" id="77732953"/>
<accession>A0AA38LQM2</accession>
<evidence type="ECO:0000256" key="6">
    <source>
        <dbReference type="ARBA" id="ARBA00035157"/>
    </source>
</evidence>
<evidence type="ECO:0000256" key="1">
    <source>
        <dbReference type="ARBA" id="ARBA00004173"/>
    </source>
</evidence>
<dbReference type="EMBL" id="JAKWFO010000017">
    <property type="protein sequence ID" value="KAI9631693.1"/>
    <property type="molecule type" value="Genomic_DNA"/>
</dbReference>
<comment type="similarity">
    <text evidence="2">Belongs to the universal ribosomal protein uS3 family.</text>
</comment>
<comment type="subcellular location">
    <subcellularLocation>
        <location evidence="1">Mitochondrion</location>
    </subcellularLocation>
</comment>
<dbReference type="InterPro" id="IPR007980">
    <property type="entry name" value="Ribosomal_uS3m_fun"/>
</dbReference>
<dbReference type="Pfam" id="PF05316">
    <property type="entry name" value="VAR1"/>
    <property type="match status" value="1"/>
</dbReference>
<dbReference type="GO" id="GO:0006412">
    <property type="term" value="P:translation"/>
    <property type="evidence" value="ECO:0007669"/>
    <property type="project" value="InterPro"/>
</dbReference>
<dbReference type="GO" id="GO:1990904">
    <property type="term" value="C:ribonucleoprotein complex"/>
    <property type="evidence" value="ECO:0007669"/>
    <property type="project" value="UniProtKB-KW"/>
</dbReference>
<sequence>MKNILTQSLAKYFLPDGLTTSYSFDKGAESANMLNATRSATKLISHFFSPINALAGKPVFTVKSDAVVVHVFYYIPVVNQALNSNTVNNLGTALSSLFGRPVSLRLVKLHYPYLDSNILAQYIAMNTQDYTLVQIVRRIFGSISPVKNTESLNALASELPSHIVGIKVRVSGRLMMERSRPRQTVQTAQVGSFAKNNLALVDQASFTAKNKKGAFTVKVWIVQRAVV</sequence>
<proteinExistence type="inferred from homology"/>
<evidence type="ECO:0000256" key="2">
    <source>
        <dbReference type="ARBA" id="ARBA00010761"/>
    </source>
</evidence>
<dbReference type="InterPro" id="IPR036419">
    <property type="entry name" value="Ribosomal_S3_C_sf"/>
</dbReference>
<evidence type="ECO:0000256" key="3">
    <source>
        <dbReference type="ARBA" id="ARBA00022980"/>
    </source>
</evidence>
<keyword evidence="5" id="KW-0687">Ribonucleoprotein</keyword>
<geneLocation type="mitochondrion" evidence="7"/>
<comment type="caution">
    <text evidence="7">The sequence shown here is derived from an EMBL/GenBank/DDBJ whole genome shotgun (WGS) entry which is preliminary data.</text>
</comment>
<dbReference type="GO" id="GO:0003735">
    <property type="term" value="F:structural constituent of ribosome"/>
    <property type="evidence" value="ECO:0007669"/>
    <property type="project" value="InterPro"/>
</dbReference>
<gene>
    <name evidence="7" type="ORF">MKK02DRAFT_mito0034</name>
</gene>
<dbReference type="Proteomes" id="UP001164286">
    <property type="component" value="Mitochondrion MT"/>
</dbReference>
<evidence type="ECO:0000256" key="5">
    <source>
        <dbReference type="ARBA" id="ARBA00023274"/>
    </source>
</evidence>
<dbReference type="GO" id="GO:0005840">
    <property type="term" value="C:ribosome"/>
    <property type="evidence" value="ECO:0007669"/>
    <property type="project" value="UniProtKB-KW"/>
</dbReference>
<keyword evidence="4 7" id="KW-0496">Mitochondrion</keyword>